<accession>A0A653CZ41</accession>
<gene>
    <name evidence="1" type="ORF">CALMAC_LOCUS13081</name>
</gene>
<reference evidence="1 2" key="1">
    <citation type="submission" date="2019-01" db="EMBL/GenBank/DDBJ databases">
        <authorList>
            <person name="Sayadi A."/>
        </authorList>
    </citation>
    <scope>NUCLEOTIDE SEQUENCE [LARGE SCALE GENOMIC DNA]</scope>
</reference>
<evidence type="ECO:0000313" key="2">
    <source>
        <dbReference type="Proteomes" id="UP000410492"/>
    </source>
</evidence>
<dbReference type="AlphaFoldDB" id="A0A653CZ41"/>
<organism evidence="1 2">
    <name type="scientific">Callosobruchus maculatus</name>
    <name type="common">Southern cowpea weevil</name>
    <name type="synonym">Pulse bruchid</name>
    <dbReference type="NCBI Taxonomy" id="64391"/>
    <lineage>
        <taxon>Eukaryota</taxon>
        <taxon>Metazoa</taxon>
        <taxon>Ecdysozoa</taxon>
        <taxon>Arthropoda</taxon>
        <taxon>Hexapoda</taxon>
        <taxon>Insecta</taxon>
        <taxon>Pterygota</taxon>
        <taxon>Neoptera</taxon>
        <taxon>Endopterygota</taxon>
        <taxon>Coleoptera</taxon>
        <taxon>Polyphaga</taxon>
        <taxon>Cucujiformia</taxon>
        <taxon>Chrysomeloidea</taxon>
        <taxon>Chrysomelidae</taxon>
        <taxon>Bruchinae</taxon>
        <taxon>Bruchini</taxon>
        <taxon>Callosobruchus</taxon>
    </lineage>
</organism>
<keyword evidence="2" id="KW-1185">Reference proteome</keyword>
<dbReference type="EMBL" id="CAACVG010009416">
    <property type="protein sequence ID" value="VEN53195.1"/>
    <property type="molecule type" value="Genomic_DNA"/>
</dbReference>
<protein>
    <submittedName>
        <fullName evidence="1">Uncharacterized protein</fullName>
    </submittedName>
</protein>
<evidence type="ECO:0000313" key="1">
    <source>
        <dbReference type="EMBL" id="VEN53195.1"/>
    </source>
</evidence>
<dbReference type="Proteomes" id="UP000410492">
    <property type="component" value="Unassembled WGS sequence"/>
</dbReference>
<proteinExistence type="predicted"/>
<feature type="non-terminal residue" evidence="1">
    <location>
        <position position="1"/>
    </location>
</feature>
<sequence length="63" mass="7586">SLDVADEQLKARLQFPCSQTIPTRLRHSPYINRLFPIQYQHQNNQNTYLLVYTVNTNRCYDRE</sequence>
<name>A0A653CZ41_CALMS</name>